<evidence type="ECO:0000313" key="3">
    <source>
        <dbReference type="Proteomes" id="UP000502894"/>
    </source>
</evidence>
<dbReference type="Proteomes" id="UP000502894">
    <property type="component" value="Chromosome"/>
</dbReference>
<sequence length="76" mass="8713">MAGTVFPGEGRYKGPFWPHEDKNKKVKEARKTQQTDFIKISQGLKFNYMKFNLEKAILSCINTAKNCPAIEINFMA</sequence>
<gene>
    <name evidence="2" type="ORF">TUM19329_04040</name>
</gene>
<accession>A0A6F8T1E0</accession>
<dbReference type="EMBL" id="AP022839">
    <property type="protein sequence ID" value="BCA94043.1"/>
    <property type="molecule type" value="Genomic_DNA"/>
</dbReference>
<keyword evidence="3" id="KW-1185">Reference proteome</keyword>
<protein>
    <submittedName>
        <fullName evidence="2">Uncharacterized protein</fullName>
    </submittedName>
</protein>
<reference evidence="2" key="1">
    <citation type="journal article" date="2020" name="Microbiol. Resour. Announc.">
        <title>Complete Genome Sequence of Novel Psychrotolerant Legionella Strain TUM19329, Isolated from Antarctic Lake Sediment.</title>
        <authorList>
            <person name="Shimada S."/>
            <person name="Nakai R."/>
            <person name="Aoki K."/>
            <person name="Shimoeda N."/>
            <person name="Ohno G."/>
            <person name="Miyazaki Y."/>
            <person name="Kudoh S."/>
            <person name="Imura S."/>
            <person name="Watanabe K."/>
            <person name="Ishii Y."/>
            <person name="Tateda K."/>
        </authorList>
    </citation>
    <scope>NUCLEOTIDE SEQUENCE [LARGE SCALE GENOMIC DNA]</scope>
    <source>
        <strain evidence="2">TUM19329</strain>
    </source>
</reference>
<evidence type="ECO:0000313" key="2">
    <source>
        <dbReference type="EMBL" id="BCA94043.1"/>
    </source>
</evidence>
<feature type="region of interest" description="Disordered" evidence="1">
    <location>
        <begin position="1"/>
        <end position="28"/>
    </location>
</feature>
<evidence type="ECO:0000256" key="1">
    <source>
        <dbReference type="SAM" id="MobiDB-lite"/>
    </source>
</evidence>
<proteinExistence type="predicted"/>
<dbReference type="KEGG" id="lant:TUM19329_04040"/>
<name>A0A6F8T1E0_9GAMM</name>
<organism evidence="2 3">
    <name type="scientific">Legionella antarctica</name>
    <dbReference type="NCBI Taxonomy" id="2708020"/>
    <lineage>
        <taxon>Bacteria</taxon>
        <taxon>Pseudomonadati</taxon>
        <taxon>Pseudomonadota</taxon>
        <taxon>Gammaproteobacteria</taxon>
        <taxon>Legionellales</taxon>
        <taxon>Legionellaceae</taxon>
        <taxon>Legionella</taxon>
    </lineage>
</organism>
<dbReference type="AlphaFoldDB" id="A0A6F8T1E0"/>